<accession>A0ABW3INC2</accession>
<dbReference type="EMBL" id="JBHTJT010000007">
    <property type="protein sequence ID" value="MFD0979082.1"/>
    <property type="molecule type" value="Genomic_DNA"/>
</dbReference>
<gene>
    <name evidence="3" type="ORF">ACFQ2S_05395</name>
</gene>
<name>A0ABW3INC2_9RHOB</name>
<dbReference type="Gene3D" id="3.40.50.1820">
    <property type="entry name" value="alpha/beta hydrolase"/>
    <property type="match status" value="1"/>
</dbReference>
<evidence type="ECO:0000313" key="4">
    <source>
        <dbReference type="Proteomes" id="UP001597108"/>
    </source>
</evidence>
<reference evidence="4" key="1">
    <citation type="journal article" date="2019" name="Int. J. Syst. Evol. Microbiol.">
        <title>The Global Catalogue of Microorganisms (GCM) 10K type strain sequencing project: providing services to taxonomists for standard genome sequencing and annotation.</title>
        <authorList>
            <consortium name="The Broad Institute Genomics Platform"/>
            <consortium name="The Broad Institute Genome Sequencing Center for Infectious Disease"/>
            <person name="Wu L."/>
            <person name="Ma J."/>
        </authorList>
    </citation>
    <scope>NUCLEOTIDE SEQUENCE [LARGE SCALE GENOMIC DNA]</scope>
    <source>
        <strain evidence="4">CCUG 60524</strain>
    </source>
</reference>
<keyword evidence="1 3" id="KW-0378">Hydrolase</keyword>
<evidence type="ECO:0000313" key="3">
    <source>
        <dbReference type="EMBL" id="MFD0979082.1"/>
    </source>
</evidence>
<dbReference type="SUPFAM" id="SSF53474">
    <property type="entry name" value="alpha/beta-Hydrolases"/>
    <property type="match status" value="1"/>
</dbReference>
<dbReference type="Pfam" id="PF00561">
    <property type="entry name" value="Abhydrolase_1"/>
    <property type="match status" value="1"/>
</dbReference>
<organism evidence="3 4">
    <name type="scientific">Tropicimonas aquimaris</name>
    <dbReference type="NCBI Taxonomy" id="914152"/>
    <lineage>
        <taxon>Bacteria</taxon>
        <taxon>Pseudomonadati</taxon>
        <taxon>Pseudomonadota</taxon>
        <taxon>Alphaproteobacteria</taxon>
        <taxon>Rhodobacterales</taxon>
        <taxon>Roseobacteraceae</taxon>
        <taxon>Tropicimonas</taxon>
    </lineage>
</organism>
<dbReference type="PANTHER" id="PTHR43798:SF31">
    <property type="entry name" value="AB HYDROLASE SUPERFAMILY PROTEIN YCLE"/>
    <property type="match status" value="1"/>
</dbReference>
<keyword evidence="4" id="KW-1185">Reference proteome</keyword>
<proteinExistence type="predicted"/>
<dbReference type="PANTHER" id="PTHR43798">
    <property type="entry name" value="MONOACYLGLYCEROL LIPASE"/>
    <property type="match status" value="1"/>
</dbReference>
<dbReference type="RefSeq" id="WP_386073333.1">
    <property type="nucleotide sequence ID" value="NZ_JBHTJT010000007.1"/>
</dbReference>
<sequence length="256" mass="27225">MLFLHGIGGHSGQWTPIADGLTARAATLCWDARNYGGSHGPMVLSMADFADDLLALLDLLGLERVIAVGHSMGGRILIEAACRAPERFAGLVLSGAQAAHLAHMTEAEREIYLGRRRAMFDGETVTPEMAARVADSVLAPDAPEAARTALSADFQALRRDGYLSALAASIGWDRRADLTSLTMPVALLTGTLDTVCPPSETRAIELALPEAGMTLLDGIGHMPQLEAPEACIRLINDFLTRHGSGASVTEFPRKDL</sequence>
<feature type="domain" description="AB hydrolase-1" evidence="2">
    <location>
        <begin position="1"/>
        <end position="228"/>
    </location>
</feature>
<dbReference type="InterPro" id="IPR000073">
    <property type="entry name" value="AB_hydrolase_1"/>
</dbReference>
<dbReference type="Proteomes" id="UP001597108">
    <property type="component" value="Unassembled WGS sequence"/>
</dbReference>
<evidence type="ECO:0000259" key="2">
    <source>
        <dbReference type="Pfam" id="PF00561"/>
    </source>
</evidence>
<dbReference type="InterPro" id="IPR050266">
    <property type="entry name" value="AB_hydrolase_sf"/>
</dbReference>
<dbReference type="GO" id="GO:0016787">
    <property type="term" value="F:hydrolase activity"/>
    <property type="evidence" value="ECO:0007669"/>
    <property type="project" value="UniProtKB-KW"/>
</dbReference>
<comment type="caution">
    <text evidence="3">The sequence shown here is derived from an EMBL/GenBank/DDBJ whole genome shotgun (WGS) entry which is preliminary data.</text>
</comment>
<dbReference type="InterPro" id="IPR029058">
    <property type="entry name" value="AB_hydrolase_fold"/>
</dbReference>
<protein>
    <submittedName>
        <fullName evidence="3">Alpha/beta fold hydrolase</fullName>
    </submittedName>
</protein>
<evidence type="ECO:0000256" key="1">
    <source>
        <dbReference type="ARBA" id="ARBA00022801"/>
    </source>
</evidence>